<evidence type="ECO:0000313" key="6">
    <source>
        <dbReference type="EMBL" id="TVZ00784.1"/>
    </source>
</evidence>
<feature type="domain" description="Carbohydrate kinase PfkB" evidence="5">
    <location>
        <begin position="1"/>
        <end position="321"/>
    </location>
</feature>
<evidence type="ECO:0000256" key="2">
    <source>
        <dbReference type="ARBA" id="ARBA00022679"/>
    </source>
</evidence>
<dbReference type="Proteomes" id="UP000460272">
    <property type="component" value="Unassembled WGS sequence"/>
</dbReference>
<proteinExistence type="inferred from homology"/>
<feature type="compositionally biased region" description="Gly residues" evidence="4">
    <location>
        <begin position="207"/>
        <end position="221"/>
    </location>
</feature>
<comment type="similarity">
    <text evidence="1">Belongs to the carbohydrate kinase PfkB family.</text>
</comment>
<reference evidence="6 7" key="1">
    <citation type="submission" date="2018-11" db="EMBL/GenBank/DDBJ databases">
        <title>Trebonia kvetii gen.nov., sp.nov., a novel acidophilic actinobacterium, and proposal of the new actinobacterial family Treboniaceae fam. nov.</title>
        <authorList>
            <person name="Rapoport D."/>
            <person name="Sagova-Mareckova M."/>
            <person name="Sedlacek I."/>
            <person name="Provaznik J."/>
            <person name="Kralova S."/>
            <person name="Pavlinic D."/>
            <person name="Benes V."/>
            <person name="Kopecky J."/>
        </authorList>
    </citation>
    <scope>NUCLEOTIDE SEQUENCE [LARGE SCALE GENOMIC DNA]</scope>
    <source>
        <strain evidence="6 7">15Tr583</strain>
    </source>
</reference>
<dbReference type="GO" id="GO:0016301">
    <property type="term" value="F:kinase activity"/>
    <property type="evidence" value="ECO:0007669"/>
    <property type="project" value="UniProtKB-KW"/>
</dbReference>
<dbReference type="EMBL" id="RPFW01000008">
    <property type="protein sequence ID" value="TVZ00784.1"/>
    <property type="molecule type" value="Genomic_DNA"/>
</dbReference>
<keyword evidence="2" id="KW-0808">Transferase</keyword>
<comment type="caution">
    <text evidence="6">The sequence shown here is derived from an EMBL/GenBank/DDBJ whole genome shotgun (WGS) entry which is preliminary data.</text>
</comment>
<dbReference type="PROSITE" id="PS00583">
    <property type="entry name" value="PFKB_KINASES_1"/>
    <property type="match status" value="1"/>
</dbReference>
<dbReference type="OrthoDB" id="9808601at2"/>
<dbReference type="PANTHER" id="PTHR43320">
    <property type="entry name" value="SUGAR KINASE"/>
    <property type="match status" value="1"/>
</dbReference>
<sequence>MPRVLVVGDVINDILAVVRGPLRHGEDNTATIRTRAGGSAANQAAWLASLGVDVAFVGRAGLADAAFHRQELARFGVEPHLAADESTPTGSIVVLTGPDGERTMITSRGANLNLCQADAPATLLDGADLLHLTGYTLFEPGTRAVARGLIAEAGRRGIPFTVDPGSAAFLGALGPGEFLGWTSTAAVCFPNHDEAVVLAGRQPRTGGRPGIGGGPGIGRRPGAGQPDPGMADPVRLAAELARHYGVVALKLGPDGAVVAAAGETEPVTVPAVPALVRDTTGAGDAFCAGFLAAWLAGASLRAAAAAGTRAAATAVALLGGRPAPDPK</sequence>
<evidence type="ECO:0000313" key="7">
    <source>
        <dbReference type="Proteomes" id="UP000460272"/>
    </source>
</evidence>
<organism evidence="6 7">
    <name type="scientific">Trebonia kvetii</name>
    <dbReference type="NCBI Taxonomy" id="2480626"/>
    <lineage>
        <taxon>Bacteria</taxon>
        <taxon>Bacillati</taxon>
        <taxon>Actinomycetota</taxon>
        <taxon>Actinomycetes</taxon>
        <taxon>Streptosporangiales</taxon>
        <taxon>Treboniaceae</taxon>
        <taxon>Trebonia</taxon>
    </lineage>
</organism>
<dbReference type="PANTHER" id="PTHR43320:SF3">
    <property type="entry name" value="CARBOHYDRATE KINASE PFKB DOMAIN-CONTAINING PROTEIN"/>
    <property type="match status" value="1"/>
</dbReference>
<evidence type="ECO:0000259" key="5">
    <source>
        <dbReference type="Pfam" id="PF00294"/>
    </source>
</evidence>
<dbReference type="InterPro" id="IPR029056">
    <property type="entry name" value="Ribokinase-like"/>
</dbReference>
<dbReference type="AlphaFoldDB" id="A0A6P2BP72"/>
<accession>A0A6P2BP72</accession>
<keyword evidence="3" id="KW-0418">Kinase</keyword>
<dbReference type="InterPro" id="IPR002173">
    <property type="entry name" value="Carboh/pur_kinase_PfkB_CS"/>
</dbReference>
<keyword evidence="7" id="KW-1185">Reference proteome</keyword>
<evidence type="ECO:0000256" key="4">
    <source>
        <dbReference type="SAM" id="MobiDB-lite"/>
    </source>
</evidence>
<dbReference type="Pfam" id="PF00294">
    <property type="entry name" value="PfkB"/>
    <property type="match status" value="1"/>
</dbReference>
<dbReference type="RefSeq" id="WP_145860522.1">
    <property type="nucleotide sequence ID" value="NZ_RPFW01000008.1"/>
</dbReference>
<name>A0A6P2BP72_9ACTN</name>
<dbReference type="InterPro" id="IPR011611">
    <property type="entry name" value="PfkB_dom"/>
</dbReference>
<evidence type="ECO:0000256" key="3">
    <source>
        <dbReference type="ARBA" id="ARBA00022777"/>
    </source>
</evidence>
<dbReference type="PROSITE" id="PS00584">
    <property type="entry name" value="PFKB_KINASES_2"/>
    <property type="match status" value="1"/>
</dbReference>
<dbReference type="SUPFAM" id="SSF53613">
    <property type="entry name" value="Ribokinase-like"/>
    <property type="match status" value="1"/>
</dbReference>
<evidence type="ECO:0000256" key="1">
    <source>
        <dbReference type="ARBA" id="ARBA00010688"/>
    </source>
</evidence>
<feature type="region of interest" description="Disordered" evidence="4">
    <location>
        <begin position="201"/>
        <end position="227"/>
    </location>
</feature>
<gene>
    <name evidence="6" type="ORF">EAS64_36125</name>
</gene>
<protein>
    <recommendedName>
        <fullName evidence="5">Carbohydrate kinase PfkB domain-containing protein</fullName>
    </recommendedName>
</protein>
<dbReference type="InterPro" id="IPR052700">
    <property type="entry name" value="Carb_kinase_PfkB-like"/>
</dbReference>
<dbReference type="Gene3D" id="3.40.1190.20">
    <property type="match status" value="1"/>
</dbReference>